<protein>
    <submittedName>
        <fullName evidence="2">Uncharacterized protein</fullName>
    </submittedName>
</protein>
<dbReference type="OrthoDB" id="125130at2759"/>
<accession>A0A8T1W889</accession>
<gene>
    <name evidence="2" type="ORF">PHYPSEUDO_012608</name>
</gene>
<reference evidence="2" key="1">
    <citation type="submission" date="2021-02" db="EMBL/GenBank/DDBJ databases">
        <authorList>
            <person name="Palmer J.M."/>
        </authorList>
    </citation>
    <scope>NUCLEOTIDE SEQUENCE</scope>
    <source>
        <strain evidence="2">SCRP734</strain>
    </source>
</reference>
<dbReference type="AlphaFoldDB" id="A0A8T1W889"/>
<dbReference type="EMBL" id="JAGDFM010000061">
    <property type="protein sequence ID" value="KAG7388400.1"/>
    <property type="molecule type" value="Genomic_DNA"/>
</dbReference>
<comment type="caution">
    <text evidence="2">The sequence shown here is derived from an EMBL/GenBank/DDBJ whole genome shotgun (WGS) entry which is preliminary data.</text>
</comment>
<keyword evidence="3" id="KW-1185">Reference proteome</keyword>
<evidence type="ECO:0000313" key="3">
    <source>
        <dbReference type="Proteomes" id="UP000694044"/>
    </source>
</evidence>
<evidence type="ECO:0000313" key="2">
    <source>
        <dbReference type="EMBL" id="KAG7388400.1"/>
    </source>
</evidence>
<feature type="compositionally biased region" description="Basic and acidic residues" evidence="1">
    <location>
        <begin position="78"/>
        <end position="93"/>
    </location>
</feature>
<evidence type="ECO:0000256" key="1">
    <source>
        <dbReference type="SAM" id="MobiDB-lite"/>
    </source>
</evidence>
<dbReference type="Proteomes" id="UP000694044">
    <property type="component" value="Unassembled WGS sequence"/>
</dbReference>
<feature type="compositionally biased region" description="Acidic residues" evidence="1">
    <location>
        <begin position="113"/>
        <end position="131"/>
    </location>
</feature>
<feature type="region of interest" description="Disordered" evidence="1">
    <location>
        <begin position="52"/>
        <end position="93"/>
    </location>
</feature>
<feature type="compositionally biased region" description="Basic residues" evidence="1">
    <location>
        <begin position="58"/>
        <end position="77"/>
    </location>
</feature>
<name>A0A8T1W889_9STRA</name>
<feature type="region of interest" description="Disordered" evidence="1">
    <location>
        <begin position="113"/>
        <end position="137"/>
    </location>
</feature>
<proteinExistence type="predicted"/>
<organism evidence="2 3">
    <name type="scientific">Phytophthora pseudosyringae</name>
    <dbReference type="NCBI Taxonomy" id="221518"/>
    <lineage>
        <taxon>Eukaryota</taxon>
        <taxon>Sar</taxon>
        <taxon>Stramenopiles</taxon>
        <taxon>Oomycota</taxon>
        <taxon>Peronosporomycetes</taxon>
        <taxon>Peronosporales</taxon>
        <taxon>Peronosporaceae</taxon>
        <taxon>Phytophthora</taxon>
    </lineage>
</organism>
<sequence length="237" mass="26698">MPPLTAMAEHVKPFVFLPVTASDIGIKPAKDCATDFCQDGCLEKVFDRQDSVKAAEPKRKHKQSFIRRTLKSLTRHQRKEEESNDTKDRYDEHSYKQELQQYIAESSANLCYDDDETLDSSDEDTSDEDSDPVSISPRNAEIIDFSASIVSISSDMTEEVVEPPVQVPGKYRTQDRQGGVLVAGHYVLFTNWAFKRQLRHMGRLGPLPERGEAQLHCVDKAADEVSVGMYSGKIVEL</sequence>